<protein>
    <submittedName>
        <fullName evidence="7">Uncharacterized protein</fullName>
    </submittedName>
</protein>
<dbReference type="GO" id="GO:0008094">
    <property type="term" value="F:ATP-dependent activity, acting on DNA"/>
    <property type="evidence" value="ECO:0007669"/>
    <property type="project" value="TreeGrafter"/>
</dbReference>
<evidence type="ECO:0000256" key="3">
    <source>
        <dbReference type="ARBA" id="ARBA00022840"/>
    </source>
</evidence>
<dbReference type="PANTHER" id="PTHR45626:SF51">
    <property type="entry name" value="SNF2-RELATED DOMAIN-CONTAINING PROTEIN"/>
    <property type="match status" value="1"/>
</dbReference>
<feature type="domain" description="Helicase ATP-binding" evidence="5">
    <location>
        <begin position="348"/>
        <end position="508"/>
    </location>
</feature>
<dbReference type="EMBL" id="JANBTW010000012">
    <property type="protein sequence ID" value="KAJ2679416.1"/>
    <property type="molecule type" value="Genomic_DNA"/>
</dbReference>
<organism evidence="7 8">
    <name type="scientific">Coemansia spiralis</name>
    <dbReference type="NCBI Taxonomy" id="417178"/>
    <lineage>
        <taxon>Eukaryota</taxon>
        <taxon>Fungi</taxon>
        <taxon>Fungi incertae sedis</taxon>
        <taxon>Zoopagomycota</taxon>
        <taxon>Kickxellomycotina</taxon>
        <taxon>Kickxellomycetes</taxon>
        <taxon>Kickxellales</taxon>
        <taxon>Kickxellaceae</taxon>
        <taxon>Coemansia</taxon>
    </lineage>
</organism>
<dbReference type="InterPro" id="IPR014001">
    <property type="entry name" value="Helicase_ATP-bd"/>
</dbReference>
<dbReference type="SMART" id="SM00487">
    <property type="entry name" value="DEXDc"/>
    <property type="match status" value="1"/>
</dbReference>
<feature type="domain" description="Helicase C-terminal" evidence="6">
    <location>
        <begin position="856"/>
        <end position="1015"/>
    </location>
</feature>
<dbReference type="GO" id="GO:0005634">
    <property type="term" value="C:nucleus"/>
    <property type="evidence" value="ECO:0007669"/>
    <property type="project" value="TreeGrafter"/>
</dbReference>
<dbReference type="OrthoDB" id="2801544at2759"/>
<keyword evidence="2" id="KW-0378">Hydrolase</keyword>
<dbReference type="AlphaFoldDB" id="A0A9W8KYD1"/>
<dbReference type="InterPro" id="IPR050628">
    <property type="entry name" value="SNF2_RAD54_helicase_TF"/>
</dbReference>
<feature type="region of interest" description="Disordered" evidence="4">
    <location>
        <begin position="1"/>
        <end position="38"/>
    </location>
</feature>
<dbReference type="InterPro" id="IPR000330">
    <property type="entry name" value="SNF2_N"/>
</dbReference>
<dbReference type="SMART" id="SM00490">
    <property type="entry name" value="HELICc"/>
    <property type="match status" value="1"/>
</dbReference>
<dbReference type="SUPFAM" id="SSF52540">
    <property type="entry name" value="P-loop containing nucleoside triphosphate hydrolases"/>
    <property type="match status" value="2"/>
</dbReference>
<dbReference type="InterPro" id="IPR038718">
    <property type="entry name" value="SNF2-like_sf"/>
</dbReference>
<evidence type="ECO:0000256" key="1">
    <source>
        <dbReference type="ARBA" id="ARBA00022741"/>
    </source>
</evidence>
<accession>A0A9W8KYD1</accession>
<name>A0A9W8KYD1_9FUNG</name>
<reference evidence="7" key="1">
    <citation type="submission" date="2022-07" db="EMBL/GenBank/DDBJ databases">
        <title>Phylogenomic reconstructions and comparative analyses of Kickxellomycotina fungi.</title>
        <authorList>
            <person name="Reynolds N.K."/>
            <person name="Stajich J.E."/>
            <person name="Barry K."/>
            <person name="Grigoriev I.V."/>
            <person name="Crous P."/>
            <person name="Smith M.E."/>
        </authorList>
    </citation>
    <scope>NUCLEOTIDE SEQUENCE</scope>
    <source>
        <strain evidence="7">NRRL 3115</strain>
    </source>
</reference>
<dbReference type="Gene3D" id="3.40.50.300">
    <property type="entry name" value="P-loop containing nucleotide triphosphate hydrolases"/>
    <property type="match status" value="1"/>
</dbReference>
<dbReference type="InterPro" id="IPR027417">
    <property type="entry name" value="P-loop_NTPase"/>
</dbReference>
<dbReference type="PROSITE" id="PS51192">
    <property type="entry name" value="HELICASE_ATP_BIND_1"/>
    <property type="match status" value="1"/>
</dbReference>
<dbReference type="Pfam" id="PF00271">
    <property type="entry name" value="Helicase_C"/>
    <property type="match status" value="1"/>
</dbReference>
<evidence type="ECO:0000313" key="7">
    <source>
        <dbReference type="EMBL" id="KAJ2679416.1"/>
    </source>
</evidence>
<dbReference type="PANTHER" id="PTHR45626">
    <property type="entry name" value="TRANSCRIPTION TERMINATION FACTOR 2-RELATED"/>
    <property type="match status" value="1"/>
</dbReference>
<dbReference type="PROSITE" id="PS51194">
    <property type="entry name" value="HELICASE_CTER"/>
    <property type="match status" value="1"/>
</dbReference>
<dbReference type="GO" id="GO:0006281">
    <property type="term" value="P:DNA repair"/>
    <property type="evidence" value="ECO:0007669"/>
    <property type="project" value="TreeGrafter"/>
</dbReference>
<gene>
    <name evidence="7" type="ORF">GGI25_001551</name>
</gene>
<dbReference type="InterPro" id="IPR001650">
    <property type="entry name" value="Helicase_C-like"/>
</dbReference>
<dbReference type="InterPro" id="IPR049730">
    <property type="entry name" value="SNF2/RAD54-like_C"/>
</dbReference>
<dbReference type="GO" id="GO:0005524">
    <property type="term" value="F:ATP binding"/>
    <property type="evidence" value="ECO:0007669"/>
    <property type="project" value="UniProtKB-KW"/>
</dbReference>
<dbReference type="Gene3D" id="3.40.50.10810">
    <property type="entry name" value="Tandem AAA-ATPase domain"/>
    <property type="match status" value="1"/>
</dbReference>
<evidence type="ECO:0000256" key="2">
    <source>
        <dbReference type="ARBA" id="ARBA00022801"/>
    </source>
</evidence>
<sequence>METRIPQIEPVNNTVLGQKRKGDSDGNGNSSGNGNRTSYKQLLHKEKQEHHQQTKQKQRRQLLNQDNDLPTLLDCFQFLDSPDPTPYAKVCFESDYGDIFQVCIGDGRYDGMRTQLYRYQKNSLFKILKRELLPDFFLDPNFNPLRKVDLGGQSKICHPLLPYFQFAHGFNEADNPWLYERQQYTPEASPVNSQDVSWYSDTRGGIICEDMGTGKTCECLALILLTKRQMARPPLQGEMLPCVGTVASALETDFCDLHSDIDYSDRTIYRPSVHSLKLLAGKAALLSCVESLRVMHDDGLLPIAMWRQLEPYPPYYWVNPIVEKRPRRGAGSYSTYQVSFKVYMSSSTLVVVPDNLIDQWVREKYKHIEDTGGLEMLKIDSSTLRIPEPKKLIQYDIVLMSVGRLSKEYIPIDSNISELRHLCRCYSRGLEHCVCDKRKKVASYRSPLLRVHWKRLIVDEGHIMSSRNAARSLMAAYLIAERRWVCTGTPTHNLVHATSEIFTDTQTAAIDEMDDSLQMDYSDSKGSITSQSLADKHCHGRRKYKVDMRESSWDFFQLGMLVSKFLRMDPFAQSTSLWSSIMVQPYKRDERGARGRLRALMQSIMVRNRPEAISSEVQLPSLHERVVKVAPSQLQMLTYNTVVAFFHINAILTERTGRDYFFHPENKKHLRQIVENLFYSCFWFSASIQHIKDGIENGRRALELWEKGEKPYSTKDVALLRQAISQLQHASADSKWIHSMQAESVGYYIHGLPACMQTGLHLVKETISALSPLSLPLEFPLNPDKPNIPLNGTNTLEEPAKLATADQITNITTQAKFMLMTTDDDLPPCSRNLSPREFTMLKDAKIAGCTSSKVVYIVDSVLRYHRDEKCIVFVNSQSEAIIIDDALHLARVPHLLYASHGMSQSQRRHNITTFSTSTVYNTIVMDVNLAAYGIDLSAASRVWFVSPIWQAARERQAIKRAHRLGQRSPVFVETLLTAGSIEEALWTRRQEISSDDTEVIAKGVEEDSKMCTVLSNARFIEHCGISDLFTMQMPLLPSNIRYPQLLMDKFNKWYPDSADGATNVPFFKAKRLVLRVSEPNQVDKDVEHS</sequence>
<dbReference type="Pfam" id="PF00176">
    <property type="entry name" value="SNF2-rel_dom"/>
    <property type="match status" value="2"/>
</dbReference>
<dbReference type="CDD" id="cd18793">
    <property type="entry name" value="SF2_C_SNF"/>
    <property type="match status" value="1"/>
</dbReference>
<evidence type="ECO:0000259" key="5">
    <source>
        <dbReference type="PROSITE" id="PS51192"/>
    </source>
</evidence>
<evidence type="ECO:0000259" key="6">
    <source>
        <dbReference type="PROSITE" id="PS51194"/>
    </source>
</evidence>
<dbReference type="GO" id="GO:0016787">
    <property type="term" value="F:hydrolase activity"/>
    <property type="evidence" value="ECO:0007669"/>
    <property type="project" value="UniProtKB-KW"/>
</dbReference>
<proteinExistence type="predicted"/>
<feature type="compositionally biased region" description="Low complexity" evidence="4">
    <location>
        <begin position="26"/>
        <end position="35"/>
    </location>
</feature>
<dbReference type="Proteomes" id="UP001151518">
    <property type="component" value="Unassembled WGS sequence"/>
</dbReference>
<keyword evidence="3" id="KW-0067">ATP-binding</keyword>
<comment type="caution">
    <text evidence="7">The sequence shown here is derived from an EMBL/GenBank/DDBJ whole genome shotgun (WGS) entry which is preliminary data.</text>
</comment>
<evidence type="ECO:0000313" key="8">
    <source>
        <dbReference type="Proteomes" id="UP001151518"/>
    </source>
</evidence>
<evidence type="ECO:0000256" key="4">
    <source>
        <dbReference type="SAM" id="MobiDB-lite"/>
    </source>
</evidence>
<keyword evidence="1" id="KW-0547">Nucleotide-binding</keyword>